<keyword evidence="2" id="KW-1185">Reference proteome</keyword>
<comment type="caution">
    <text evidence="1">The sequence shown here is derived from an EMBL/GenBank/DDBJ whole genome shotgun (WGS) entry which is preliminary data.</text>
</comment>
<accession>A0A0T5X9D5</accession>
<dbReference type="OrthoDB" id="1800at2"/>
<evidence type="ECO:0008006" key="3">
    <source>
        <dbReference type="Google" id="ProtNLM"/>
    </source>
</evidence>
<gene>
    <name evidence="1" type="ORF">HMPREF1705_04241</name>
</gene>
<dbReference type="AlphaFoldDB" id="A0A0T5X9D5"/>
<dbReference type="EMBL" id="ACJX03000001">
    <property type="protein sequence ID" value="KRT34984.1"/>
    <property type="molecule type" value="Genomic_DNA"/>
</dbReference>
<evidence type="ECO:0000313" key="1">
    <source>
        <dbReference type="EMBL" id="KRT34984.1"/>
    </source>
</evidence>
<dbReference type="RefSeq" id="WP_009202364.1">
    <property type="nucleotide sequence ID" value="NZ_ACJX03000001.1"/>
</dbReference>
<reference evidence="2" key="1">
    <citation type="submission" date="2012-09" db="EMBL/GenBank/DDBJ databases">
        <authorList>
            <person name="Weinstock G."/>
            <person name="Sodergren E."/>
            <person name="Clifton S."/>
            <person name="Fulton L."/>
            <person name="Fulton B."/>
            <person name="Courtney L."/>
            <person name="Fronick C."/>
            <person name="Harrison M."/>
            <person name="Strong C."/>
            <person name="Farmer C."/>
            <person name="Delehaunty K."/>
            <person name="Markovic C."/>
            <person name="Hall O."/>
            <person name="Minx P."/>
            <person name="Tomlinson C."/>
            <person name="Mitreva M."/>
            <person name="Nelson J."/>
            <person name="Hou S."/>
            <person name="Wollam A."/>
            <person name="Pepin K.H."/>
            <person name="Johnson M."/>
            <person name="Bhonagiri V."/>
            <person name="Nash W.E."/>
            <person name="Suruliraj S."/>
            <person name="Warren W."/>
            <person name="Chinwalla A."/>
            <person name="Mardis E.R."/>
            <person name="Wilson R.K."/>
        </authorList>
    </citation>
    <scope>NUCLEOTIDE SEQUENCE [LARGE SCALE GENOMIC DNA]</scope>
    <source>
        <strain evidence="2">OS1</strain>
    </source>
</reference>
<name>A0A0T5X9D5_9BACT</name>
<protein>
    <recommendedName>
        <fullName evidence="3">Cobyrinic acid a,c-diamide synthase</fullName>
    </recommendedName>
</protein>
<proteinExistence type="predicted"/>
<dbReference type="eggNOG" id="COG1797">
    <property type="taxonomic scope" value="Bacteria"/>
</dbReference>
<dbReference type="Proteomes" id="UP000005273">
    <property type="component" value="Unassembled WGS sequence"/>
</dbReference>
<dbReference type="STRING" id="592015.HMPREF1705_04241"/>
<evidence type="ECO:0000313" key="2">
    <source>
        <dbReference type="Proteomes" id="UP000005273"/>
    </source>
</evidence>
<sequence length="458" mass="50853">MSDNKTFSMPRVIFADERDESLIPPGVIMAIALQQAGYKIKPFVVGIDEHMAALLYVLFGEPATVLDSLLLENIHRLKQLFVTAAREDCLNILFASLGSCSEEKLKVNPVLASVAEQLKCPIIPVFFSSGSSAITARRVLEFARQLPNSISNLIKAVAFSSVLNPREYQLLEISVGRDLPWTALGYIPGFIFKQKPDFLSIVGQLSGNRSLLSLKTSAARLIAMERQIEWEVIVAHARSAPQLNVEMLEFDISYRSDKRKVGVVHHPALALGGDNNEKLLVALGYDVISLPYDEITNYSDLDFIYVPHGIGYVFMKDLVENRSLAKAFSSVLVKGKLLIEGGSSPIFGESFSLPNGDQIRGLSFFPFKGYYAESSGPCHKVNIEHISSEKRTGKSLRGYWPAWVKLEVKGFNCMPTWIVKQEGSQAPMEDGWVYGNASAFAVKPEFWSNPEIMLKMFS</sequence>
<organism evidence="1 2">
    <name type="scientific">Acetomicrobium hydrogeniformans ATCC BAA-1850</name>
    <dbReference type="NCBI Taxonomy" id="592015"/>
    <lineage>
        <taxon>Bacteria</taxon>
        <taxon>Thermotogati</taxon>
        <taxon>Synergistota</taxon>
        <taxon>Synergistia</taxon>
        <taxon>Synergistales</taxon>
        <taxon>Acetomicrobiaceae</taxon>
        <taxon>Acetomicrobium</taxon>
    </lineage>
</organism>